<dbReference type="InterPro" id="IPR000070">
    <property type="entry name" value="Pectinesterase_cat"/>
</dbReference>
<dbReference type="SUPFAM" id="SSF51126">
    <property type="entry name" value="Pectin lyase-like"/>
    <property type="match status" value="2"/>
</dbReference>
<dbReference type="Gene3D" id="2.160.20.10">
    <property type="entry name" value="Single-stranded right-handed beta-helix, Pectin lyase-like"/>
    <property type="match status" value="2"/>
</dbReference>
<evidence type="ECO:0000256" key="6">
    <source>
        <dbReference type="PROSITE-ProRule" id="PRU10040"/>
    </source>
</evidence>
<evidence type="ECO:0000256" key="4">
    <source>
        <dbReference type="ARBA" id="ARBA00023085"/>
    </source>
</evidence>
<evidence type="ECO:0000256" key="1">
    <source>
        <dbReference type="ARBA" id="ARBA00008834"/>
    </source>
</evidence>
<dbReference type="EMBL" id="CP003350">
    <property type="protein sequence ID" value="AFC85570.1"/>
    <property type="molecule type" value="Genomic_DNA"/>
</dbReference>
<dbReference type="GO" id="GO:0005975">
    <property type="term" value="P:carbohydrate metabolic process"/>
    <property type="evidence" value="ECO:0007669"/>
    <property type="project" value="InterPro"/>
</dbReference>
<dbReference type="AlphaFoldDB" id="H8L3X6"/>
<proteinExistence type="inferred from homology"/>
<feature type="chain" id="PRO_5011116025" evidence="7">
    <location>
        <begin position="37"/>
        <end position="784"/>
    </location>
</feature>
<sequence length="784" mass="83575">MKGRSSRQTWPLLAGCLLFPPAVLFVGMLASGAVLAAAGREPVEPPPPQAICRQIVAEQVGPDQSDASAMIQRALDQCRTGTMLKLVAGVKGGALVSGPLQLPPGVSLWLDRGFTLYASRDPQAYDRGQGVCGRNTARGGGCRALISLDHGHDQGVYGEGVVDGQGGQSMQGRAESWWQLARRAQHEHMEENAPRLIQIRRSHDIVLEGITLRNAPNFHVSVSQTDGFTGWGMLIDTPGDARNTDGIDPASSSHVLLAHNWINTGDDNVAIKAGTTGPSRDITIIHNHFYQGHGLSIGSEVQSGVSDVHVDDLSLDGTTNGLRIKSDRSRGGLVSDISYAHVCMRHVRWPLVLDTLYNPRAEGDALPEFRDIRFSHIHALEGGQALWRGLGAGHPLRVAWQDVQVDGGRSGIATHLRLKLLGGPASPLPVGDDVWIDGHPGNDAAWGCGDAFPALPSGISPADTKESASLPGRLAHDTGAAGTLQVGAGHYATIAAAIAAASAGTRIMIAPGVYAERLSLDKPRLQLVGQGSTPDAVRIVAATSAAEVGGTSRTATVYARAPGVRLSNLSIENAFSRLHPGVTEGAQAVALAASGDDQHFDHLHLIGYQDTLYAGSAGCASEQGPCRPARQVYVDSRIDGAVDFIFGDALAYFDHDELHGAGRSQVTLTAQSKRYPQQISGYVFDHCRVTADAAVHSISLGRPWRDFSTVVYLQSWLDARVIPAGFSEWGDRQRLKTAYYAELDSQGPGAALQMRESWEHTLARAAADRWRLPALFGQRVLPAR</sequence>
<dbReference type="Pfam" id="PF00295">
    <property type="entry name" value="Glyco_hydro_28"/>
    <property type="match status" value="1"/>
</dbReference>
<dbReference type="HOGENOM" id="CLU_358973_0_0_6"/>
<feature type="domain" description="Pectinesterase catalytic" evidence="8">
    <location>
        <begin position="486"/>
        <end position="760"/>
    </location>
</feature>
<dbReference type="GO" id="GO:0009279">
    <property type="term" value="C:cell outer membrane"/>
    <property type="evidence" value="ECO:0007669"/>
    <property type="project" value="TreeGrafter"/>
</dbReference>
<evidence type="ECO:0000313" key="9">
    <source>
        <dbReference type="EMBL" id="AFC85570.1"/>
    </source>
</evidence>
<keyword evidence="3" id="KW-0378">Hydrolase</keyword>
<dbReference type="GO" id="GO:0004650">
    <property type="term" value="F:polygalacturonase activity"/>
    <property type="evidence" value="ECO:0007669"/>
    <property type="project" value="InterPro"/>
</dbReference>
<dbReference type="GO" id="GO:0030599">
    <property type="term" value="F:pectinesterase activity"/>
    <property type="evidence" value="ECO:0007669"/>
    <property type="project" value="InterPro"/>
</dbReference>
<dbReference type="PANTHER" id="PTHR31321">
    <property type="entry name" value="ACYL-COA THIOESTER HYDROLASE YBHC-RELATED"/>
    <property type="match status" value="1"/>
</dbReference>
<feature type="active site" evidence="6">
    <location>
        <position position="643"/>
    </location>
</feature>
<dbReference type="eggNOG" id="COG4677">
    <property type="taxonomic scope" value="Bacteria"/>
</dbReference>
<protein>
    <submittedName>
        <fullName evidence="9">Endopolygalacturonase</fullName>
    </submittedName>
</protein>
<accession>H8L3X6</accession>
<dbReference type="KEGG" id="fau:Fraau_1110"/>
<gene>
    <name evidence="9" type="ordered locus">Fraau_1110</name>
</gene>
<dbReference type="InterPro" id="IPR011050">
    <property type="entry name" value="Pectin_lyase_fold/virulence"/>
</dbReference>
<dbReference type="InterPro" id="IPR012334">
    <property type="entry name" value="Pectin_lyas_fold"/>
</dbReference>
<dbReference type="Pfam" id="PF01095">
    <property type="entry name" value="Pectinesterase"/>
    <property type="match status" value="1"/>
</dbReference>
<dbReference type="GO" id="GO:0042545">
    <property type="term" value="P:cell wall modification"/>
    <property type="evidence" value="ECO:0007669"/>
    <property type="project" value="InterPro"/>
</dbReference>
<dbReference type="PANTHER" id="PTHR31321:SF57">
    <property type="entry name" value="PECTINESTERASE 53-RELATED"/>
    <property type="match status" value="1"/>
</dbReference>
<evidence type="ECO:0000256" key="7">
    <source>
        <dbReference type="SAM" id="SignalP"/>
    </source>
</evidence>
<keyword evidence="5" id="KW-0326">Glycosidase</keyword>
<dbReference type="InterPro" id="IPR000743">
    <property type="entry name" value="Glyco_hydro_28"/>
</dbReference>
<dbReference type="InterPro" id="IPR033131">
    <property type="entry name" value="Pectinesterase_Asp_AS"/>
</dbReference>
<dbReference type="STRING" id="767434.Fraau_1110"/>
<dbReference type="PROSITE" id="PS00503">
    <property type="entry name" value="PECTINESTERASE_2"/>
    <property type="match status" value="1"/>
</dbReference>
<evidence type="ECO:0000313" key="10">
    <source>
        <dbReference type="Proteomes" id="UP000005234"/>
    </source>
</evidence>
<comment type="similarity">
    <text evidence="2">Belongs to the pectinesterase family.</text>
</comment>
<dbReference type="eggNOG" id="COG5434">
    <property type="taxonomic scope" value="Bacteria"/>
</dbReference>
<feature type="signal peptide" evidence="7">
    <location>
        <begin position="1"/>
        <end position="36"/>
    </location>
</feature>
<evidence type="ECO:0000256" key="2">
    <source>
        <dbReference type="ARBA" id="ARBA00008891"/>
    </source>
</evidence>
<dbReference type="OrthoDB" id="191551at2"/>
<name>H8L3X6_FRAAD</name>
<keyword evidence="10" id="KW-1185">Reference proteome</keyword>
<comment type="similarity">
    <text evidence="1">Belongs to the glycosyl hydrolase 28 family.</text>
</comment>
<keyword evidence="4" id="KW-0063">Aspartyl esterase</keyword>
<dbReference type="PROSITE" id="PS00502">
    <property type="entry name" value="POLYGALACTURONASE"/>
    <property type="match status" value="1"/>
</dbReference>
<keyword evidence="7" id="KW-0732">Signal</keyword>
<reference evidence="9" key="1">
    <citation type="submission" date="2012-02" db="EMBL/GenBank/DDBJ databases">
        <title>The complete genome of Frateuria aurantia DSM 6220.</title>
        <authorList>
            <consortium name="US DOE Joint Genome Institute (JGI-PGF)"/>
            <person name="Lucas S."/>
            <person name="Copeland A."/>
            <person name="Lapidus A."/>
            <person name="Glavina del Rio T."/>
            <person name="Dalin E."/>
            <person name="Tice H."/>
            <person name="Bruce D."/>
            <person name="Goodwin L."/>
            <person name="Pitluck S."/>
            <person name="Peters L."/>
            <person name="Ovchinnikova G."/>
            <person name="Teshima H."/>
            <person name="Kyrpides N."/>
            <person name="Mavromatis K."/>
            <person name="Ivanova N."/>
            <person name="Brettin T."/>
            <person name="Detter J.C."/>
            <person name="Han C."/>
            <person name="Larimer F."/>
            <person name="Land M."/>
            <person name="Hauser L."/>
            <person name="Markowitz V."/>
            <person name="Cheng J.-F."/>
            <person name="Hugenholtz P."/>
            <person name="Woyke T."/>
            <person name="Wu D."/>
            <person name="Brambilla E."/>
            <person name="Klenk H.-P."/>
            <person name="Eisen J.A."/>
        </authorList>
    </citation>
    <scope>NUCLEOTIDE SEQUENCE</scope>
    <source>
        <strain evidence="9">DSM 6220</strain>
    </source>
</reference>
<evidence type="ECO:0000259" key="8">
    <source>
        <dbReference type="Pfam" id="PF01095"/>
    </source>
</evidence>
<organism evidence="9 10">
    <name type="scientific">Frateuria aurantia (strain ATCC 33424 / DSM 6220 / KCTC 2777 / LMG 1558 / NBRC 3245 / NCIMB 13370)</name>
    <name type="common">Acetobacter aurantius</name>
    <dbReference type="NCBI Taxonomy" id="767434"/>
    <lineage>
        <taxon>Bacteria</taxon>
        <taxon>Pseudomonadati</taxon>
        <taxon>Pseudomonadota</taxon>
        <taxon>Gammaproteobacteria</taxon>
        <taxon>Lysobacterales</taxon>
        <taxon>Rhodanobacteraceae</taxon>
        <taxon>Frateuria</taxon>
    </lineage>
</organism>
<dbReference type="Proteomes" id="UP000005234">
    <property type="component" value="Chromosome"/>
</dbReference>
<evidence type="ECO:0000256" key="5">
    <source>
        <dbReference type="ARBA" id="ARBA00023295"/>
    </source>
</evidence>
<evidence type="ECO:0000256" key="3">
    <source>
        <dbReference type="ARBA" id="ARBA00022801"/>
    </source>
</evidence>